<protein>
    <recommendedName>
        <fullName evidence="4">Secreted protein</fullName>
    </recommendedName>
</protein>
<evidence type="ECO:0000256" key="1">
    <source>
        <dbReference type="SAM" id="SignalP"/>
    </source>
</evidence>
<keyword evidence="1" id="KW-0732">Signal</keyword>
<organism evidence="2 3">
    <name type="scientific">Aulographum hederae CBS 113979</name>
    <dbReference type="NCBI Taxonomy" id="1176131"/>
    <lineage>
        <taxon>Eukaryota</taxon>
        <taxon>Fungi</taxon>
        <taxon>Dikarya</taxon>
        <taxon>Ascomycota</taxon>
        <taxon>Pezizomycotina</taxon>
        <taxon>Dothideomycetes</taxon>
        <taxon>Pleosporomycetidae</taxon>
        <taxon>Aulographales</taxon>
        <taxon>Aulographaceae</taxon>
    </lineage>
</organism>
<sequence length="83" mass="9657">MIRRYYGRGLCFFVDLIFLSSHPLTPFTAYSYHTGRTLGLGWLLQFEITSQSMQSCVGFEYCDQRTLCFFLNVDQKSSVCFTI</sequence>
<evidence type="ECO:0000313" key="3">
    <source>
        <dbReference type="Proteomes" id="UP000800041"/>
    </source>
</evidence>
<evidence type="ECO:0008006" key="4">
    <source>
        <dbReference type="Google" id="ProtNLM"/>
    </source>
</evidence>
<accession>A0A6G1H854</accession>
<proteinExistence type="predicted"/>
<feature type="chain" id="PRO_5026015414" description="Secreted protein" evidence="1">
    <location>
        <begin position="22"/>
        <end position="83"/>
    </location>
</feature>
<evidence type="ECO:0000313" key="2">
    <source>
        <dbReference type="EMBL" id="KAF1989189.1"/>
    </source>
</evidence>
<keyword evidence="3" id="KW-1185">Reference proteome</keyword>
<name>A0A6G1H854_9PEZI</name>
<gene>
    <name evidence="2" type="ORF">K402DRAFT_16387</name>
</gene>
<dbReference type="Proteomes" id="UP000800041">
    <property type="component" value="Unassembled WGS sequence"/>
</dbReference>
<reference evidence="2" key="1">
    <citation type="journal article" date="2020" name="Stud. Mycol.">
        <title>101 Dothideomycetes genomes: a test case for predicting lifestyles and emergence of pathogens.</title>
        <authorList>
            <person name="Haridas S."/>
            <person name="Albert R."/>
            <person name="Binder M."/>
            <person name="Bloem J."/>
            <person name="Labutti K."/>
            <person name="Salamov A."/>
            <person name="Andreopoulos B."/>
            <person name="Baker S."/>
            <person name="Barry K."/>
            <person name="Bills G."/>
            <person name="Bluhm B."/>
            <person name="Cannon C."/>
            <person name="Castanera R."/>
            <person name="Culley D."/>
            <person name="Daum C."/>
            <person name="Ezra D."/>
            <person name="Gonzalez J."/>
            <person name="Henrissat B."/>
            <person name="Kuo A."/>
            <person name="Liang C."/>
            <person name="Lipzen A."/>
            <person name="Lutzoni F."/>
            <person name="Magnuson J."/>
            <person name="Mondo S."/>
            <person name="Nolan M."/>
            <person name="Ohm R."/>
            <person name="Pangilinan J."/>
            <person name="Park H.-J."/>
            <person name="Ramirez L."/>
            <person name="Alfaro M."/>
            <person name="Sun H."/>
            <person name="Tritt A."/>
            <person name="Yoshinaga Y."/>
            <person name="Zwiers L.-H."/>
            <person name="Turgeon B."/>
            <person name="Goodwin S."/>
            <person name="Spatafora J."/>
            <person name="Crous P."/>
            <person name="Grigoriev I."/>
        </authorList>
    </citation>
    <scope>NUCLEOTIDE SEQUENCE</scope>
    <source>
        <strain evidence="2">CBS 113979</strain>
    </source>
</reference>
<feature type="signal peptide" evidence="1">
    <location>
        <begin position="1"/>
        <end position="21"/>
    </location>
</feature>
<dbReference type="AlphaFoldDB" id="A0A6G1H854"/>
<dbReference type="EMBL" id="ML977146">
    <property type="protein sequence ID" value="KAF1989189.1"/>
    <property type="molecule type" value="Genomic_DNA"/>
</dbReference>